<keyword evidence="2" id="KW-1185">Reference proteome</keyword>
<comment type="caution">
    <text evidence="1">The sequence shown here is derived from an EMBL/GenBank/DDBJ whole genome shotgun (WGS) entry which is preliminary data.</text>
</comment>
<evidence type="ECO:0000313" key="2">
    <source>
        <dbReference type="Proteomes" id="UP000299102"/>
    </source>
</evidence>
<dbReference type="EMBL" id="BGZK01000417">
    <property type="protein sequence ID" value="GBP42406.1"/>
    <property type="molecule type" value="Genomic_DNA"/>
</dbReference>
<dbReference type="AlphaFoldDB" id="A0A4C1VTC8"/>
<sequence length="121" mass="13261">MIHCWGVCRGNIAAALRVYSETYPGTQQSASPPVILRSVYHLRDNLPQFNFWMIASRVFNGSQIKPLCSCLGAHVEPSAPHAKIALASSIRSGLMEEALGKFQAQDRMSIPAFEPSIARSC</sequence>
<accession>A0A4C1VTC8</accession>
<proteinExistence type="predicted"/>
<organism evidence="1 2">
    <name type="scientific">Eumeta variegata</name>
    <name type="common">Bagworm moth</name>
    <name type="synonym">Eumeta japonica</name>
    <dbReference type="NCBI Taxonomy" id="151549"/>
    <lineage>
        <taxon>Eukaryota</taxon>
        <taxon>Metazoa</taxon>
        <taxon>Ecdysozoa</taxon>
        <taxon>Arthropoda</taxon>
        <taxon>Hexapoda</taxon>
        <taxon>Insecta</taxon>
        <taxon>Pterygota</taxon>
        <taxon>Neoptera</taxon>
        <taxon>Endopterygota</taxon>
        <taxon>Lepidoptera</taxon>
        <taxon>Glossata</taxon>
        <taxon>Ditrysia</taxon>
        <taxon>Tineoidea</taxon>
        <taxon>Psychidae</taxon>
        <taxon>Oiketicinae</taxon>
        <taxon>Eumeta</taxon>
    </lineage>
</organism>
<protein>
    <submittedName>
        <fullName evidence="1">Uncharacterized protein</fullName>
    </submittedName>
</protein>
<evidence type="ECO:0000313" key="1">
    <source>
        <dbReference type="EMBL" id="GBP42406.1"/>
    </source>
</evidence>
<dbReference type="Proteomes" id="UP000299102">
    <property type="component" value="Unassembled WGS sequence"/>
</dbReference>
<gene>
    <name evidence="1" type="ORF">EVAR_30039_1</name>
</gene>
<reference evidence="1 2" key="1">
    <citation type="journal article" date="2019" name="Commun. Biol.">
        <title>The bagworm genome reveals a unique fibroin gene that provides high tensile strength.</title>
        <authorList>
            <person name="Kono N."/>
            <person name="Nakamura H."/>
            <person name="Ohtoshi R."/>
            <person name="Tomita M."/>
            <person name="Numata K."/>
            <person name="Arakawa K."/>
        </authorList>
    </citation>
    <scope>NUCLEOTIDE SEQUENCE [LARGE SCALE GENOMIC DNA]</scope>
</reference>
<name>A0A4C1VTC8_EUMVA</name>